<dbReference type="EMBL" id="JBBEGN010000001">
    <property type="protein sequence ID" value="MEJ2866194.1"/>
    <property type="molecule type" value="Genomic_DNA"/>
</dbReference>
<name>A0ABU8MFX3_9PSEU</name>
<organism evidence="1 2">
    <name type="scientific">Actinomycetospora aurantiaca</name>
    <dbReference type="NCBI Taxonomy" id="3129233"/>
    <lineage>
        <taxon>Bacteria</taxon>
        <taxon>Bacillati</taxon>
        <taxon>Actinomycetota</taxon>
        <taxon>Actinomycetes</taxon>
        <taxon>Pseudonocardiales</taxon>
        <taxon>Pseudonocardiaceae</taxon>
        <taxon>Actinomycetospora</taxon>
    </lineage>
</organism>
<dbReference type="Proteomes" id="UP001385809">
    <property type="component" value="Unassembled WGS sequence"/>
</dbReference>
<dbReference type="RefSeq" id="WP_337692821.1">
    <property type="nucleotide sequence ID" value="NZ_JBBEGN010000001.1"/>
</dbReference>
<gene>
    <name evidence="1" type="ORF">WCD74_00365</name>
</gene>
<reference evidence="1 2" key="1">
    <citation type="submission" date="2024-03" db="EMBL/GenBank/DDBJ databases">
        <title>Actinomycetospora sp. OC33-EN08, a novel actinomycete isolated from wild orchid (Aerides multiflora).</title>
        <authorList>
            <person name="Suriyachadkun C."/>
        </authorList>
    </citation>
    <scope>NUCLEOTIDE SEQUENCE [LARGE SCALE GENOMIC DNA]</scope>
    <source>
        <strain evidence="1 2">OC33-EN08</strain>
    </source>
</reference>
<comment type="caution">
    <text evidence="1">The sequence shown here is derived from an EMBL/GenBank/DDBJ whole genome shotgun (WGS) entry which is preliminary data.</text>
</comment>
<accession>A0ABU8MFX3</accession>
<protein>
    <submittedName>
        <fullName evidence="1">Uncharacterized protein</fullName>
    </submittedName>
</protein>
<evidence type="ECO:0000313" key="2">
    <source>
        <dbReference type="Proteomes" id="UP001385809"/>
    </source>
</evidence>
<proteinExistence type="predicted"/>
<keyword evidence="2" id="KW-1185">Reference proteome</keyword>
<sequence>MFGTCSFCSAVRPGRLSPVPHRVDCPTGSRAPKRLDRDEAVLWRHPDLVELDLFCASWWPAAS</sequence>
<evidence type="ECO:0000313" key="1">
    <source>
        <dbReference type="EMBL" id="MEJ2866194.1"/>
    </source>
</evidence>